<dbReference type="Proteomes" id="UP001319104">
    <property type="component" value="Unassembled WGS sequence"/>
</dbReference>
<keyword evidence="2" id="KW-1185">Reference proteome</keyword>
<evidence type="ECO:0000313" key="1">
    <source>
        <dbReference type="EMBL" id="MBS9525189.1"/>
    </source>
</evidence>
<gene>
    <name evidence="1" type="ORF">KI659_14305</name>
</gene>
<dbReference type="RefSeq" id="WP_213946045.1">
    <property type="nucleotide sequence ID" value="NZ_JAHBGI010000006.1"/>
</dbReference>
<organism evidence="1 2">
    <name type="scientific">Litoribacter ruber</name>
    <dbReference type="NCBI Taxonomy" id="702568"/>
    <lineage>
        <taxon>Bacteria</taxon>
        <taxon>Pseudomonadati</taxon>
        <taxon>Bacteroidota</taxon>
        <taxon>Cytophagia</taxon>
        <taxon>Cytophagales</taxon>
        <taxon>Cyclobacteriaceae</taxon>
        <taxon>Litoribacter</taxon>
    </lineage>
</organism>
<reference evidence="1 2" key="1">
    <citation type="submission" date="2021-05" db="EMBL/GenBank/DDBJ databases">
        <authorList>
            <person name="Zhang Z.D."/>
            <person name="Osman G."/>
        </authorList>
    </citation>
    <scope>NUCLEOTIDE SEQUENCE [LARGE SCALE GENOMIC DNA]</scope>
    <source>
        <strain evidence="1 2">KCTC 32217</strain>
    </source>
</reference>
<evidence type="ECO:0008006" key="3">
    <source>
        <dbReference type="Google" id="ProtNLM"/>
    </source>
</evidence>
<dbReference type="PROSITE" id="PS51257">
    <property type="entry name" value="PROKAR_LIPOPROTEIN"/>
    <property type="match status" value="1"/>
</dbReference>
<accession>A0AAP2CK22</accession>
<proteinExistence type="predicted"/>
<protein>
    <recommendedName>
        <fullName evidence="3">Cytochrome c domain-containing protein</fullName>
    </recommendedName>
</protein>
<dbReference type="EMBL" id="JAHCMY010000009">
    <property type="protein sequence ID" value="MBS9525189.1"/>
    <property type="molecule type" value="Genomic_DNA"/>
</dbReference>
<evidence type="ECO:0000313" key="2">
    <source>
        <dbReference type="Proteomes" id="UP001319104"/>
    </source>
</evidence>
<dbReference type="AlphaFoldDB" id="A0AAP2CK22"/>
<comment type="caution">
    <text evidence="1">The sequence shown here is derived from an EMBL/GenBank/DDBJ whole genome shotgun (WGS) entry which is preliminary data.</text>
</comment>
<sequence>MRIFKAFAIAGLAAFTLSSCDNNQDQQAVGTDGWLKGDQNEKFEELANQMGGFSRTMVEVAYRYSELYWAGQDENWDYADHQLEHLLETLEDGMKRRPARADNAQHFIDNEIAMMEDLILQGDKNAFLEGFRTFTTGCNSCHAKENESFITIKEPQVRTSPVRF</sequence>
<name>A0AAP2CK22_9BACT</name>